<protein>
    <submittedName>
        <fullName evidence="1">Uncharacterized protein</fullName>
    </submittedName>
</protein>
<dbReference type="Proteomes" id="UP000663834">
    <property type="component" value="Unassembled WGS sequence"/>
</dbReference>
<name>A0A815KIC0_9BILA</name>
<dbReference type="OrthoDB" id="9978401at2759"/>
<gene>
    <name evidence="1" type="ORF">KQP761_LOCUS9179</name>
</gene>
<dbReference type="EMBL" id="CAJNOW010003631">
    <property type="protein sequence ID" value="CAF1390225.1"/>
    <property type="molecule type" value="Genomic_DNA"/>
</dbReference>
<sequence length="138" mass="15941">MMPTSYTTCNNNNSQATIIYVSYEGCCYEVRIRSDSDARILDILYGLQRALCIPQHEMMLCFGQQRIDCHQFCSLRSLGIPEVVFKKTRKKNKDLCSIEEEKSRSRTKNEQTKNIQQTATTTTTVIIIIVMVIRLNHL</sequence>
<reference evidence="1" key="1">
    <citation type="submission" date="2021-02" db="EMBL/GenBank/DDBJ databases">
        <authorList>
            <person name="Nowell W R."/>
        </authorList>
    </citation>
    <scope>NUCLEOTIDE SEQUENCE</scope>
</reference>
<accession>A0A815KIC0</accession>
<organism evidence="1 2">
    <name type="scientific">Rotaria magnacalcarata</name>
    <dbReference type="NCBI Taxonomy" id="392030"/>
    <lineage>
        <taxon>Eukaryota</taxon>
        <taxon>Metazoa</taxon>
        <taxon>Spiralia</taxon>
        <taxon>Gnathifera</taxon>
        <taxon>Rotifera</taxon>
        <taxon>Eurotatoria</taxon>
        <taxon>Bdelloidea</taxon>
        <taxon>Philodinida</taxon>
        <taxon>Philodinidae</taxon>
        <taxon>Rotaria</taxon>
    </lineage>
</organism>
<dbReference type="AlphaFoldDB" id="A0A815KIC0"/>
<proteinExistence type="predicted"/>
<evidence type="ECO:0000313" key="2">
    <source>
        <dbReference type="Proteomes" id="UP000663834"/>
    </source>
</evidence>
<evidence type="ECO:0000313" key="1">
    <source>
        <dbReference type="EMBL" id="CAF1390225.1"/>
    </source>
</evidence>
<comment type="caution">
    <text evidence="1">The sequence shown here is derived from an EMBL/GenBank/DDBJ whole genome shotgun (WGS) entry which is preliminary data.</text>
</comment>